<comment type="caution">
    <text evidence="2">The sequence shown here is derived from an EMBL/GenBank/DDBJ whole genome shotgun (WGS) entry which is preliminary data.</text>
</comment>
<dbReference type="EMBL" id="JAUCMX010000022">
    <property type="protein sequence ID" value="KAK3513281.1"/>
    <property type="molecule type" value="Genomic_DNA"/>
</dbReference>
<keyword evidence="3" id="KW-1185">Reference proteome</keyword>
<feature type="domain" description="Alkylated DNA repair protein AlkB homologue 8 N-terminal" evidence="1">
    <location>
        <begin position="38"/>
        <end position="75"/>
    </location>
</feature>
<dbReference type="GO" id="GO:0016706">
    <property type="term" value="F:2-oxoglutarate-dependent dioxygenase activity"/>
    <property type="evidence" value="ECO:0007669"/>
    <property type="project" value="InterPro"/>
</dbReference>
<dbReference type="InterPro" id="IPR015095">
    <property type="entry name" value="AlkB_hom8_N"/>
</dbReference>
<dbReference type="Pfam" id="PF09004">
    <property type="entry name" value="ALKBH8_N"/>
    <property type="match status" value="1"/>
</dbReference>
<dbReference type="AlphaFoldDB" id="A0AAE0Q3W9"/>
<evidence type="ECO:0000259" key="1">
    <source>
        <dbReference type="Pfam" id="PF09004"/>
    </source>
</evidence>
<proteinExistence type="predicted"/>
<protein>
    <recommendedName>
        <fullName evidence="1">Alkylated DNA repair protein AlkB homologue 8 N-terminal domain-containing protein</fullName>
    </recommendedName>
</protein>
<name>A0AAE0Q3W9_9TELE</name>
<evidence type="ECO:0000313" key="3">
    <source>
        <dbReference type="Proteomes" id="UP001274896"/>
    </source>
</evidence>
<gene>
    <name evidence="2" type="ORF">QTP70_009804</name>
</gene>
<organism evidence="2 3">
    <name type="scientific">Hemibagrus guttatus</name>
    <dbReference type="NCBI Taxonomy" id="175788"/>
    <lineage>
        <taxon>Eukaryota</taxon>
        <taxon>Metazoa</taxon>
        <taxon>Chordata</taxon>
        <taxon>Craniata</taxon>
        <taxon>Vertebrata</taxon>
        <taxon>Euteleostomi</taxon>
        <taxon>Actinopterygii</taxon>
        <taxon>Neopterygii</taxon>
        <taxon>Teleostei</taxon>
        <taxon>Ostariophysi</taxon>
        <taxon>Siluriformes</taxon>
        <taxon>Bagridae</taxon>
        <taxon>Hemibagrus</taxon>
    </lineage>
</organism>
<sequence>MDPLQQPSVSPASPQLPVGCLPGPTWRSSRAPNSLVFTSSITKKAQQCRYFLRRLRKAHLPPLILTTFYRGTIESILSSCITAWFGNCTILDRKTLQRIVRTAEKIIGVSLPSITDIYSTR</sequence>
<evidence type="ECO:0000313" key="2">
    <source>
        <dbReference type="EMBL" id="KAK3513281.1"/>
    </source>
</evidence>
<accession>A0AAE0Q3W9</accession>
<dbReference type="Proteomes" id="UP001274896">
    <property type="component" value="Unassembled WGS sequence"/>
</dbReference>
<reference evidence="2" key="1">
    <citation type="submission" date="2023-06" db="EMBL/GenBank/DDBJ databases">
        <title>Male Hemibagrus guttatus genome.</title>
        <authorList>
            <person name="Bian C."/>
        </authorList>
    </citation>
    <scope>NUCLEOTIDE SEQUENCE</scope>
    <source>
        <strain evidence="2">Male_cb2023</strain>
        <tissue evidence="2">Muscle</tissue>
    </source>
</reference>
<dbReference type="GO" id="GO:0008168">
    <property type="term" value="F:methyltransferase activity"/>
    <property type="evidence" value="ECO:0007669"/>
    <property type="project" value="InterPro"/>
</dbReference>